<keyword evidence="4" id="KW-1185">Reference proteome</keyword>
<protein>
    <submittedName>
        <fullName evidence="3">Pilus assembly protein PilN</fullName>
    </submittedName>
</protein>
<dbReference type="InterPro" id="IPR007813">
    <property type="entry name" value="PilN"/>
</dbReference>
<dbReference type="Pfam" id="PF05137">
    <property type="entry name" value="PilN"/>
    <property type="match status" value="1"/>
</dbReference>
<evidence type="ECO:0000313" key="3">
    <source>
        <dbReference type="EMBL" id="OOZ37848.1"/>
    </source>
</evidence>
<sequence length="191" mass="21508">MARINLLPWRENLRKKRQRNFGIAAFVAVLVTAAGCGGAYLYIDGMIKHQNKRNNYLKQEIALVEKKIREIQEIERTKARLIARMNVIQELQGSRPEIVHLFDELITTIPDGVFLTSLKQSGRSLTMKGRAQSNARVSTYMRNIDASKWLSVPNLEIISSKSKGKGGVDEISSFDLKAKQVTPKPAKKSGR</sequence>
<comment type="caution">
    <text evidence="3">The sequence shown here is derived from an EMBL/GenBank/DDBJ whole genome shotgun (WGS) entry which is preliminary data.</text>
</comment>
<dbReference type="InterPro" id="IPR052534">
    <property type="entry name" value="Extracell_DNA_Util/SecSys_Comp"/>
</dbReference>
<keyword evidence="2" id="KW-0472">Membrane</keyword>
<dbReference type="AlphaFoldDB" id="A0A1T2KYB0"/>
<dbReference type="PANTHER" id="PTHR40278:SF2">
    <property type="entry name" value="TYPE IV PILUS INNER MEMBRANE COMPONENT PILN"/>
    <property type="match status" value="1"/>
</dbReference>
<dbReference type="EMBL" id="MPRJ01000001">
    <property type="protein sequence ID" value="OOZ37848.1"/>
    <property type="molecule type" value="Genomic_DNA"/>
</dbReference>
<dbReference type="Proteomes" id="UP000190896">
    <property type="component" value="Unassembled WGS sequence"/>
</dbReference>
<evidence type="ECO:0000256" key="1">
    <source>
        <dbReference type="SAM" id="Coils"/>
    </source>
</evidence>
<dbReference type="GO" id="GO:0043107">
    <property type="term" value="P:type IV pilus-dependent motility"/>
    <property type="evidence" value="ECO:0007669"/>
    <property type="project" value="TreeGrafter"/>
</dbReference>
<dbReference type="GO" id="GO:0043683">
    <property type="term" value="P:type IV pilus assembly"/>
    <property type="evidence" value="ECO:0007669"/>
    <property type="project" value="TreeGrafter"/>
</dbReference>
<dbReference type="PANTHER" id="PTHR40278">
    <property type="entry name" value="DNA UTILIZATION PROTEIN HOFN"/>
    <property type="match status" value="1"/>
</dbReference>
<reference evidence="3 4" key="1">
    <citation type="submission" date="2016-11" db="EMBL/GenBank/DDBJ databases">
        <title>Mixed transmission modes and dynamic genome evolution in an obligate animal-bacterial symbiosis.</title>
        <authorList>
            <person name="Russell S.L."/>
            <person name="Corbett-Detig R.B."/>
            <person name="Cavanaugh C.M."/>
        </authorList>
    </citation>
    <scope>NUCLEOTIDE SEQUENCE [LARGE SCALE GENOMIC DNA]</scope>
    <source>
        <strain evidence="3">Se-Cadez</strain>
    </source>
</reference>
<accession>A0A1T2KYB0</accession>
<evidence type="ECO:0000313" key="4">
    <source>
        <dbReference type="Proteomes" id="UP000190896"/>
    </source>
</evidence>
<evidence type="ECO:0000256" key="2">
    <source>
        <dbReference type="SAM" id="Phobius"/>
    </source>
</evidence>
<dbReference type="RefSeq" id="WP_078485498.1">
    <property type="nucleotide sequence ID" value="NZ_MPRJ01000001.1"/>
</dbReference>
<keyword evidence="2" id="KW-1133">Transmembrane helix</keyword>
<feature type="transmembrane region" description="Helical" evidence="2">
    <location>
        <begin position="21"/>
        <end position="43"/>
    </location>
</feature>
<keyword evidence="2" id="KW-0812">Transmembrane</keyword>
<gene>
    <name evidence="3" type="ORF">BOW51_00100</name>
</gene>
<feature type="coiled-coil region" evidence="1">
    <location>
        <begin position="54"/>
        <end position="91"/>
    </location>
</feature>
<name>A0A1T2KYB0_9GAMM</name>
<proteinExistence type="predicted"/>
<organism evidence="3 4">
    <name type="scientific">Solemya velesiana gill symbiont</name>
    <dbReference type="NCBI Taxonomy" id="1918948"/>
    <lineage>
        <taxon>Bacteria</taxon>
        <taxon>Pseudomonadati</taxon>
        <taxon>Pseudomonadota</taxon>
        <taxon>Gammaproteobacteria</taxon>
        <taxon>sulfur-oxidizing symbionts</taxon>
    </lineage>
</organism>
<keyword evidence="1" id="KW-0175">Coiled coil</keyword>
<dbReference type="OrthoDB" id="5296173at2"/>